<name>A0A4Q0M9T0_9HYPH</name>
<gene>
    <name evidence="2" type="ORF">EK403_17795</name>
</gene>
<proteinExistence type="predicted"/>
<feature type="region of interest" description="Disordered" evidence="1">
    <location>
        <begin position="114"/>
        <end position="135"/>
    </location>
</feature>
<evidence type="ECO:0000256" key="1">
    <source>
        <dbReference type="SAM" id="MobiDB-lite"/>
    </source>
</evidence>
<protein>
    <submittedName>
        <fullName evidence="2">Uncharacterized protein</fullName>
    </submittedName>
</protein>
<dbReference type="RefSeq" id="WP_128778808.1">
    <property type="nucleotide sequence ID" value="NZ_RYFI01000019.1"/>
</dbReference>
<sequence>MGRIRQTTNFEDRFAARLESDRRRSQAYRDRISAARRPSSGQADRAIVMALREIWAASIDQAGADPQARAAAMGKPISAVEIGARAAAHLARLDRADPEQARLAVLARMRPVPSRRNVRTADRVTSRDTCAGVRE</sequence>
<evidence type="ECO:0000313" key="3">
    <source>
        <dbReference type="Proteomes" id="UP000289708"/>
    </source>
</evidence>
<comment type="caution">
    <text evidence="2">The sequence shown here is derived from an EMBL/GenBank/DDBJ whole genome shotgun (WGS) entry which is preliminary data.</text>
</comment>
<accession>A0A4Q0M9T0</accession>
<organism evidence="2 3">
    <name type="scientific">Hansschlegelia zhihuaiae</name>
    <dbReference type="NCBI Taxonomy" id="405005"/>
    <lineage>
        <taxon>Bacteria</taxon>
        <taxon>Pseudomonadati</taxon>
        <taxon>Pseudomonadota</taxon>
        <taxon>Alphaproteobacteria</taxon>
        <taxon>Hyphomicrobiales</taxon>
        <taxon>Methylopilaceae</taxon>
        <taxon>Hansschlegelia</taxon>
    </lineage>
</organism>
<evidence type="ECO:0000313" key="2">
    <source>
        <dbReference type="EMBL" id="RXF69978.1"/>
    </source>
</evidence>
<keyword evidence="3" id="KW-1185">Reference proteome</keyword>
<reference evidence="2 3" key="1">
    <citation type="submission" date="2018-12" db="EMBL/GenBank/DDBJ databases">
        <title>bacterium Hansschlegelia zhihuaiae S113.</title>
        <authorList>
            <person name="He J."/>
        </authorList>
    </citation>
    <scope>NUCLEOTIDE SEQUENCE [LARGE SCALE GENOMIC DNA]</scope>
    <source>
        <strain evidence="2 3">S 113</strain>
    </source>
</reference>
<dbReference type="Proteomes" id="UP000289708">
    <property type="component" value="Unassembled WGS sequence"/>
</dbReference>
<dbReference type="EMBL" id="RYFI01000019">
    <property type="protein sequence ID" value="RXF69978.1"/>
    <property type="molecule type" value="Genomic_DNA"/>
</dbReference>
<dbReference type="AlphaFoldDB" id="A0A4Q0M9T0"/>